<dbReference type="PANTHER" id="PTHR10961">
    <property type="entry name" value="PEROXISOMAL SARCOSINE OXIDASE"/>
    <property type="match status" value="1"/>
</dbReference>
<dbReference type="PANTHER" id="PTHR10961:SF10">
    <property type="entry name" value="FAD DEPENDENT OXIDOREDUCTASE DOMAIN-CONTAINING PROTEIN"/>
    <property type="match status" value="1"/>
</dbReference>
<accession>A0A8X6XUC4</accession>
<dbReference type="Gene3D" id="3.50.50.60">
    <property type="entry name" value="FAD/NAD(P)-binding domain"/>
    <property type="match status" value="1"/>
</dbReference>
<protein>
    <submittedName>
        <fullName evidence="7">Peroxisomal sarcosine oxidase</fullName>
    </submittedName>
</protein>
<organism evidence="7 8">
    <name type="scientific">Trichonephila inaurata madagascariensis</name>
    <dbReference type="NCBI Taxonomy" id="2747483"/>
    <lineage>
        <taxon>Eukaryota</taxon>
        <taxon>Metazoa</taxon>
        <taxon>Ecdysozoa</taxon>
        <taxon>Arthropoda</taxon>
        <taxon>Chelicerata</taxon>
        <taxon>Arachnida</taxon>
        <taxon>Araneae</taxon>
        <taxon>Araneomorphae</taxon>
        <taxon>Entelegynae</taxon>
        <taxon>Araneoidea</taxon>
        <taxon>Nephilidae</taxon>
        <taxon>Trichonephila</taxon>
        <taxon>Trichonephila inaurata</taxon>
    </lineage>
</organism>
<dbReference type="AlphaFoldDB" id="A0A8X6XUC4"/>
<feature type="domain" description="FAD dependent oxidoreductase" evidence="6">
    <location>
        <begin position="2"/>
        <end position="367"/>
    </location>
</feature>
<proteinExistence type="inferred from homology"/>
<dbReference type="Pfam" id="PF01266">
    <property type="entry name" value="DAO"/>
    <property type="match status" value="1"/>
</dbReference>
<dbReference type="Proteomes" id="UP000886998">
    <property type="component" value="Unassembled WGS sequence"/>
</dbReference>
<evidence type="ECO:0000313" key="8">
    <source>
        <dbReference type="Proteomes" id="UP000886998"/>
    </source>
</evidence>
<keyword evidence="3" id="KW-0285">Flavoprotein</keyword>
<evidence type="ECO:0000256" key="5">
    <source>
        <dbReference type="ARBA" id="ARBA00023002"/>
    </source>
</evidence>
<dbReference type="InterPro" id="IPR045170">
    <property type="entry name" value="MTOX"/>
</dbReference>
<name>A0A8X6XUC4_9ARAC</name>
<evidence type="ECO:0000259" key="6">
    <source>
        <dbReference type="Pfam" id="PF01266"/>
    </source>
</evidence>
<dbReference type="InterPro" id="IPR036188">
    <property type="entry name" value="FAD/NAD-bd_sf"/>
</dbReference>
<evidence type="ECO:0000256" key="2">
    <source>
        <dbReference type="ARBA" id="ARBA00010989"/>
    </source>
</evidence>
<dbReference type="OrthoDB" id="424974at2759"/>
<dbReference type="GO" id="GO:0050660">
    <property type="term" value="F:flavin adenine dinucleotide binding"/>
    <property type="evidence" value="ECO:0007669"/>
    <property type="project" value="InterPro"/>
</dbReference>
<evidence type="ECO:0000256" key="4">
    <source>
        <dbReference type="ARBA" id="ARBA00022827"/>
    </source>
</evidence>
<gene>
    <name evidence="7" type="primary">X975_05810</name>
    <name evidence="7" type="ORF">TNIN_33681</name>
</gene>
<keyword evidence="4" id="KW-0274">FAD</keyword>
<reference evidence="7" key="1">
    <citation type="submission" date="2020-08" db="EMBL/GenBank/DDBJ databases">
        <title>Multicomponent nature underlies the extraordinary mechanical properties of spider dragline silk.</title>
        <authorList>
            <person name="Kono N."/>
            <person name="Nakamura H."/>
            <person name="Mori M."/>
            <person name="Yoshida Y."/>
            <person name="Ohtoshi R."/>
            <person name="Malay A.D."/>
            <person name="Moran D.A.P."/>
            <person name="Tomita M."/>
            <person name="Numata K."/>
            <person name="Arakawa K."/>
        </authorList>
    </citation>
    <scope>NUCLEOTIDE SEQUENCE</scope>
</reference>
<keyword evidence="5" id="KW-0560">Oxidoreductase</keyword>
<comment type="similarity">
    <text evidence="2">Belongs to the MSOX/MTOX family.</text>
</comment>
<dbReference type="SUPFAM" id="SSF51905">
    <property type="entry name" value="FAD/NAD(P)-binding domain"/>
    <property type="match status" value="1"/>
</dbReference>
<evidence type="ECO:0000256" key="1">
    <source>
        <dbReference type="ARBA" id="ARBA00001974"/>
    </source>
</evidence>
<comment type="cofactor">
    <cofactor evidence="1">
        <name>FAD</name>
        <dbReference type="ChEBI" id="CHEBI:57692"/>
    </cofactor>
</comment>
<dbReference type="EMBL" id="BMAV01012528">
    <property type="protein sequence ID" value="GFY59233.1"/>
    <property type="molecule type" value="Genomic_DNA"/>
</dbReference>
<comment type="caution">
    <text evidence="7">The sequence shown here is derived from an EMBL/GenBank/DDBJ whole genome shotgun (WGS) entry which is preliminary data.</text>
</comment>
<dbReference type="Gene3D" id="3.30.9.10">
    <property type="entry name" value="D-Amino Acid Oxidase, subunit A, domain 2"/>
    <property type="match status" value="1"/>
</dbReference>
<evidence type="ECO:0000313" key="7">
    <source>
        <dbReference type="EMBL" id="GFY59233.1"/>
    </source>
</evidence>
<evidence type="ECO:0000256" key="3">
    <source>
        <dbReference type="ARBA" id="ARBA00022630"/>
    </source>
</evidence>
<dbReference type="InterPro" id="IPR006076">
    <property type="entry name" value="FAD-dep_OxRdtase"/>
</dbReference>
<keyword evidence="8" id="KW-1185">Reference proteome</keyword>
<sequence length="390" mass="43639">MFGSSAARYASANVALKVCLFGPSEPTPEEFRSREIFGAHYDEARITRVLDDVPACQVLSKHSIESYKELEKLSGIDFHSPVGCLFMGTKNGAFMLKYVQNAAIHEVPLVDLSNRETFEERFPFLKLNDNECVLFDDNGGGHINPRKFVSAQKKVAQMQGCHIIDSVVCNAELLQDGIHVVRTESNEIIKAKRLLIATGAFANLKKLDVLKPLVLKRCETTAVMLRIPEDEALRLSSMPAVIKRNDETSFGAYILPPVKYPDGKYYMKFGGSFTFESGKELETLEELRKWYISEGDETMPDILVPFMKELIPGLKFTDISRMTCVTCYTPTDLPYIDRVSPTVTIALGGNGKGAKFSDEVGRIAAHLSVTGQWDSELPQNHFRTIFQKTF</sequence>
<dbReference type="GO" id="GO:0008115">
    <property type="term" value="F:sarcosine oxidase activity"/>
    <property type="evidence" value="ECO:0007669"/>
    <property type="project" value="TreeGrafter"/>
</dbReference>